<evidence type="ECO:0000256" key="7">
    <source>
        <dbReference type="ARBA" id="ARBA00022692"/>
    </source>
</evidence>
<dbReference type="Gramene" id="OBART07G20970.1">
    <property type="protein sequence ID" value="OBART07G20970.1"/>
    <property type="gene ID" value="OBART07G20970"/>
</dbReference>
<dbReference type="InterPro" id="IPR013210">
    <property type="entry name" value="LRR_N_plant-typ"/>
</dbReference>
<dbReference type="InterPro" id="IPR052592">
    <property type="entry name" value="LRR-RLK"/>
</dbReference>
<evidence type="ECO:0000256" key="6">
    <source>
        <dbReference type="ARBA" id="ARBA00022679"/>
    </source>
</evidence>
<evidence type="ECO:0000256" key="15">
    <source>
        <dbReference type="ARBA" id="ARBA00023170"/>
    </source>
</evidence>
<comment type="catalytic activity">
    <reaction evidence="18">
        <text>L-seryl-[protein] + ATP = O-phospho-L-seryl-[protein] + ADP + H(+)</text>
        <dbReference type="Rhea" id="RHEA:17989"/>
        <dbReference type="Rhea" id="RHEA-COMP:9863"/>
        <dbReference type="Rhea" id="RHEA-COMP:11604"/>
        <dbReference type="ChEBI" id="CHEBI:15378"/>
        <dbReference type="ChEBI" id="CHEBI:29999"/>
        <dbReference type="ChEBI" id="CHEBI:30616"/>
        <dbReference type="ChEBI" id="CHEBI:83421"/>
        <dbReference type="ChEBI" id="CHEBI:456216"/>
        <dbReference type="EC" id="2.7.11.1"/>
    </reaction>
</comment>
<dbReference type="InterPro" id="IPR000719">
    <property type="entry name" value="Prot_kinase_dom"/>
</dbReference>
<dbReference type="FunFam" id="3.80.10.10:FF:000041">
    <property type="entry name" value="LRR receptor-like serine/threonine-protein kinase ERECTA"/>
    <property type="match status" value="1"/>
</dbReference>
<dbReference type="GO" id="GO:0004674">
    <property type="term" value="F:protein serine/threonine kinase activity"/>
    <property type="evidence" value="ECO:0007669"/>
    <property type="project" value="UniProtKB-KW"/>
</dbReference>
<evidence type="ECO:0000256" key="2">
    <source>
        <dbReference type="ARBA" id="ARBA00008684"/>
    </source>
</evidence>
<keyword evidence="11" id="KW-0418">Kinase</keyword>
<dbReference type="PANTHER" id="PTHR48054">
    <property type="entry name" value="RECEPTOR KINASE-LIKE PROTEIN XA21"/>
    <property type="match status" value="1"/>
</dbReference>
<dbReference type="Pfam" id="PF08263">
    <property type="entry name" value="LRRNT_2"/>
    <property type="match status" value="1"/>
</dbReference>
<evidence type="ECO:0000313" key="23">
    <source>
        <dbReference type="Proteomes" id="UP000026960"/>
    </source>
</evidence>
<evidence type="ECO:0000256" key="5">
    <source>
        <dbReference type="ARBA" id="ARBA00022614"/>
    </source>
</evidence>
<keyword evidence="5" id="KW-0433">Leucine-rich repeat</keyword>
<dbReference type="eggNOG" id="ENOG502QQCM">
    <property type="taxonomic scope" value="Eukaryota"/>
</dbReference>
<comment type="similarity">
    <text evidence="2">Belongs to the protein kinase superfamily. Ser/Thr protein kinase family.</text>
</comment>
<keyword evidence="16" id="KW-0325">Glycoprotein</keyword>
<dbReference type="GO" id="GO:0005524">
    <property type="term" value="F:ATP binding"/>
    <property type="evidence" value="ECO:0007669"/>
    <property type="project" value="UniProtKB-KW"/>
</dbReference>
<dbReference type="InterPro" id="IPR011009">
    <property type="entry name" value="Kinase-like_dom_sf"/>
</dbReference>
<dbReference type="EnsemblPlants" id="OBART07G20970.1">
    <property type="protein sequence ID" value="OBART07G20970.1"/>
    <property type="gene ID" value="OBART07G20970"/>
</dbReference>
<dbReference type="Gene3D" id="3.80.10.10">
    <property type="entry name" value="Ribonuclease Inhibitor"/>
    <property type="match status" value="5"/>
</dbReference>
<dbReference type="SUPFAM" id="SSF52058">
    <property type="entry name" value="L domain-like"/>
    <property type="match status" value="3"/>
</dbReference>
<keyword evidence="15" id="KW-0675">Receptor</keyword>
<evidence type="ECO:0000256" key="9">
    <source>
        <dbReference type="ARBA" id="ARBA00022737"/>
    </source>
</evidence>
<dbReference type="SMART" id="SM00369">
    <property type="entry name" value="LRR_TYP"/>
    <property type="match status" value="7"/>
</dbReference>
<dbReference type="FunFam" id="1.10.510.10:FF:000388">
    <property type="entry name" value="Leucine-rich repeat receptor-like tyrosine-protein kinase PXC3"/>
    <property type="match status" value="1"/>
</dbReference>
<feature type="domain" description="Protein kinase" evidence="21">
    <location>
        <begin position="644"/>
        <end position="938"/>
    </location>
</feature>
<evidence type="ECO:0000256" key="10">
    <source>
        <dbReference type="ARBA" id="ARBA00022741"/>
    </source>
</evidence>
<sequence length="955" mass="102068">MSPLLLGFLCLLLFAGQVAVVASDDDREVLVELKRFLQANNRFNRGEYDRWPESDASPCRWAGVTCDGRGRVTALDLSGSAISGAAFGNFSRLTALTWLDLSDNGIGGELPAGDLAQCRGLVHLNLSHNLIAGGLDVSGLTKLRTLDVSGNRFVGGAAASFVPAACGDLAVLNVSGNGFTGDITGLFDGCPKLEYIDLSTNNFTGELWPGIARFTQFNVAENNLTGGVPAATFPGGCKLRSLDLSANHFAGEFPDSIASCSNLTYLSLWGNGFAGKIPAGIGELAGLETLILGKNRFDRRIPPELTNCTSLQFLDMSTNAFGGDMQGILGEFVTLKYLVLHHNNYTGGIVSSGVLRLPLLARLDLSFNQFSGELPLEVADMKSLKYLMLPANSFSGGIPPEYGRLAELQALDLSYNGLTGRIPASIGNLTSLLWLMLAGNQLSGEIPPEIGNCSSLLWLNLADNRLTGRIPPEMAEIGRNPAPTFEKNRKDVSVLAGSGECQAMRRWIPATYPPFNFVYTVMTRENCRSIWDRLLKGYGIIPICTNSSSPVRSNTISGYVQLSGNKLSGEIPSQIGAMRNLSLLHLDNNQLTGRLPPAISHLPLVVLNVSNNSISGGIPPEIGHILCLEILDLAYNNFSGELPASLGNLTGLNKFNVSYNPLLSGDVPTTGQLGTFDELSFLGDPLITLQDRGPRRQRAPQAAIRGSGMSPRTIALWFVFSLIIAFIAGTVVFIMANLRARFPILVYEYLDGGNLESLIGDHAAFGRRRRLDAAIGVARALVFLHHECRPAVVHRDVKASNVLLGRDGGVKVTDFGLARVVRPGDTHVSTMVAGTVGYVAPEYGQTWRATTKGDVYSYGVLLMELATGRRAVDGGEEECLVEWSRRMAQEGWPAREAAAAAAASSGAVLWDMLMLGMRCTADSPQERPDMPDVLAALLDIAGSGGGGGSSSRGGE</sequence>
<comment type="catalytic activity">
    <reaction evidence="17">
        <text>L-threonyl-[protein] + ATP = O-phospho-L-threonyl-[protein] + ADP + H(+)</text>
        <dbReference type="Rhea" id="RHEA:46608"/>
        <dbReference type="Rhea" id="RHEA-COMP:11060"/>
        <dbReference type="Rhea" id="RHEA-COMP:11605"/>
        <dbReference type="ChEBI" id="CHEBI:15378"/>
        <dbReference type="ChEBI" id="CHEBI:30013"/>
        <dbReference type="ChEBI" id="CHEBI:30616"/>
        <dbReference type="ChEBI" id="CHEBI:61977"/>
        <dbReference type="ChEBI" id="CHEBI:456216"/>
        <dbReference type="EC" id="2.7.11.1"/>
    </reaction>
</comment>
<evidence type="ECO:0000256" key="16">
    <source>
        <dbReference type="ARBA" id="ARBA00023180"/>
    </source>
</evidence>
<evidence type="ECO:0000256" key="14">
    <source>
        <dbReference type="ARBA" id="ARBA00023136"/>
    </source>
</evidence>
<dbReference type="Proteomes" id="UP000026960">
    <property type="component" value="Chromosome 7"/>
</dbReference>
<keyword evidence="4" id="KW-0723">Serine/threonine-protein kinase</keyword>
<dbReference type="PaxDb" id="65489-OBART07G20970.1"/>
<keyword evidence="10" id="KW-0547">Nucleotide-binding</keyword>
<dbReference type="FunFam" id="3.80.10.10:FF:000723">
    <property type="entry name" value="Putative LRR receptor-like serine/threonine-protein kinase"/>
    <property type="match status" value="1"/>
</dbReference>
<dbReference type="SUPFAM" id="SSF56112">
    <property type="entry name" value="Protein kinase-like (PK-like)"/>
    <property type="match status" value="1"/>
</dbReference>
<dbReference type="Pfam" id="PF00069">
    <property type="entry name" value="Pkinase"/>
    <property type="match status" value="1"/>
</dbReference>
<dbReference type="InterPro" id="IPR001611">
    <property type="entry name" value="Leu-rich_rpt"/>
</dbReference>
<feature type="signal peptide" evidence="20">
    <location>
        <begin position="1"/>
        <end position="23"/>
    </location>
</feature>
<dbReference type="SMART" id="SM00220">
    <property type="entry name" value="S_TKc"/>
    <property type="match status" value="1"/>
</dbReference>
<dbReference type="InterPro" id="IPR008271">
    <property type="entry name" value="Ser/Thr_kinase_AS"/>
</dbReference>
<evidence type="ECO:0000256" key="11">
    <source>
        <dbReference type="ARBA" id="ARBA00022777"/>
    </source>
</evidence>
<keyword evidence="13 19" id="KW-1133">Transmembrane helix</keyword>
<dbReference type="PROSITE" id="PS50011">
    <property type="entry name" value="PROTEIN_KINASE_DOM"/>
    <property type="match status" value="1"/>
</dbReference>
<dbReference type="FunFam" id="3.80.10.10:FF:000736">
    <property type="entry name" value="Putative LRR receptor-like serine/threonine-protein kinase"/>
    <property type="match status" value="1"/>
</dbReference>
<reference evidence="22" key="2">
    <citation type="submission" date="2015-03" db="UniProtKB">
        <authorList>
            <consortium name="EnsemblPlants"/>
        </authorList>
    </citation>
    <scope>IDENTIFICATION</scope>
</reference>
<keyword evidence="8 20" id="KW-0732">Signal</keyword>
<evidence type="ECO:0000259" key="21">
    <source>
        <dbReference type="PROSITE" id="PS50011"/>
    </source>
</evidence>
<dbReference type="AlphaFoldDB" id="A0A0D3GT42"/>
<dbReference type="HOGENOM" id="CLU_000288_22_9_1"/>
<evidence type="ECO:0000256" key="4">
    <source>
        <dbReference type="ARBA" id="ARBA00022527"/>
    </source>
</evidence>
<feature type="chain" id="PRO_5002262866" description="non-specific serine/threonine protein kinase" evidence="20">
    <location>
        <begin position="24"/>
        <end position="955"/>
    </location>
</feature>
<accession>A0A0D3GT42</accession>
<dbReference type="GO" id="GO:0002215">
    <property type="term" value="P:defense response to nematode"/>
    <property type="evidence" value="ECO:0007669"/>
    <property type="project" value="EnsemblPlants"/>
</dbReference>
<dbReference type="GO" id="GO:0009845">
    <property type="term" value="P:seed germination"/>
    <property type="evidence" value="ECO:0007669"/>
    <property type="project" value="EnsemblPlants"/>
</dbReference>
<name>A0A0D3GT42_9ORYZ</name>
<dbReference type="Pfam" id="PF13855">
    <property type="entry name" value="LRR_8"/>
    <property type="match status" value="1"/>
</dbReference>
<dbReference type="FunFam" id="3.80.10.10:FF:000691">
    <property type="entry name" value="Putative LRR receptor-like serine/threonine-protein kinase"/>
    <property type="match status" value="1"/>
</dbReference>
<evidence type="ECO:0000313" key="22">
    <source>
        <dbReference type="EnsemblPlants" id="OBART07G20970.1"/>
    </source>
</evidence>
<keyword evidence="23" id="KW-1185">Reference proteome</keyword>
<evidence type="ECO:0000256" key="18">
    <source>
        <dbReference type="ARBA" id="ARBA00048679"/>
    </source>
</evidence>
<dbReference type="FunFam" id="3.80.10.10:FF:000620">
    <property type="entry name" value="Putative LRR receptor-like serine/threonine-protein kinase"/>
    <property type="match status" value="1"/>
</dbReference>
<keyword evidence="12" id="KW-0067">ATP-binding</keyword>
<dbReference type="GO" id="GO:0009825">
    <property type="term" value="P:multidimensional cell growth"/>
    <property type="evidence" value="ECO:0007669"/>
    <property type="project" value="EnsemblPlants"/>
</dbReference>
<keyword evidence="7 19" id="KW-0812">Transmembrane</keyword>
<evidence type="ECO:0000256" key="17">
    <source>
        <dbReference type="ARBA" id="ARBA00047899"/>
    </source>
</evidence>
<comment type="subcellular location">
    <subcellularLocation>
        <location evidence="1">Membrane</location>
        <topology evidence="1">Single-pass type I membrane protein</topology>
    </subcellularLocation>
</comment>
<reference evidence="22" key="1">
    <citation type="journal article" date="2009" name="Rice">
        <title>De Novo Next Generation Sequencing of Plant Genomes.</title>
        <authorList>
            <person name="Rounsley S."/>
            <person name="Marri P.R."/>
            <person name="Yu Y."/>
            <person name="He R."/>
            <person name="Sisneros N."/>
            <person name="Goicoechea J.L."/>
            <person name="Lee S.J."/>
            <person name="Angelova A."/>
            <person name="Kudrna D."/>
            <person name="Luo M."/>
            <person name="Affourtit J."/>
            <person name="Desany B."/>
            <person name="Knight J."/>
            <person name="Niazi F."/>
            <person name="Egholm M."/>
            <person name="Wing R.A."/>
        </authorList>
    </citation>
    <scope>NUCLEOTIDE SEQUENCE [LARGE SCALE GENOMIC DNA]</scope>
    <source>
        <strain evidence="22">cv. IRGC 105608</strain>
    </source>
</reference>
<organism evidence="22">
    <name type="scientific">Oryza barthii</name>
    <dbReference type="NCBI Taxonomy" id="65489"/>
    <lineage>
        <taxon>Eukaryota</taxon>
        <taxon>Viridiplantae</taxon>
        <taxon>Streptophyta</taxon>
        <taxon>Embryophyta</taxon>
        <taxon>Tracheophyta</taxon>
        <taxon>Spermatophyta</taxon>
        <taxon>Magnoliopsida</taxon>
        <taxon>Liliopsida</taxon>
        <taxon>Poales</taxon>
        <taxon>Poaceae</taxon>
        <taxon>BOP clade</taxon>
        <taxon>Oryzoideae</taxon>
        <taxon>Oryzeae</taxon>
        <taxon>Oryzinae</taxon>
        <taxon>Oryza</taxon>
    </lineage>
</organism>
<evidence type="ECO:0000256" key="13">
    <source>
        <dbReference type="ARBA" id="ARBA00022989"/>
    </source>
</evidence>
<keyword evidence="14 19" id="KW-0472">Membrane</keyword>
<dbReference type="PANTHER" id="PTHR48054:SF12">
    <property type="entry name" value="PROTEIN KINASE DOMAIN-CONTAINING PROTEIN"/>
    <property type="match status" value="1"/>
</dbReference>
<dbReference type="InterPro" id="IPR003591">
    <property type="entry name" value="Leu-rich_rpt_typical-subtyp"/>
</dbReference>
<evidence type="ECO:0000256" key="1">
    <source>
        <dbReference type="ARBA" id="ARBA00004479"/>
    </source>
</evidence>
<dbReference type="EC" id="2.7.11.1" evidence="3"/>
<protein>
    <recommendedName>
        <fullName evidence="3">non-specific serine/threonine protein kinase</fullName>
        <ecNumber evidence="3">2.7.11.1</ecNumber>
    </recommendedName>
</protein>
<evidence type="ECO:0000256" key="20">
    <source>
        <dbReference type="SAM" id="SignalP"/>
    </source>
</evidence>
<proteinExistence type="inferred from homology"/>
<evidence type="ECO:0000256" key="19">
    <source>
        <dbReference type="SAM" id="Phobius"/>
    </source>
</evidence>
<dbReference type="STRING" id="65489.A0A0D3GT42"/>
<dbReference type="GO" id="GO:0005886">
    <property type="term" value="C:plasma membrane"/>
    <property type="evidence" value="ECO:0007669"/>
    <property type="project" value="EnsemblPlants"/>
</dbReference>
<keyword evidence="6" id="KW-0808">Transferase</keyword>
<dbReference type="InterPro" id="IPR032675">
    <property type="entry name" value="LRR_dom_sf"/>
</dbReference>
<dbReference type="PROSITE" id="PS00108">
    <property type="entry name" value="PROTEIN_KINASE_ST"/>
    <property type="match status" value="1"/>
</dbReference>
<evidence type="ECO:0000256" key="8">
    <source>
        <dbReference type="ARBA" id="ARBA00022729"/>
    </source>
</evidence>
<evidence type="ECO:0000256" key="12">
    <source>
        <dbReference type="ARBA" id="ARBA00022840"/>
    </source>
</evidence>
<feature type="transmembrane region" description="Helical" evidence="19">
    <location>
        <begin position="714"/>
        <end position="736"/>
    </location>
</feature>
<evidence type="ECO:0000256" key="3">
    <source>
        <dbReference type="ARBA" id="ARBA00012513"/>
    </source>
</evidence>
<dbReference type="Pfam" id="PF00560">
    <property type="entry name" value="LRR_1"/>
    <property type="match status" value="9"/>
</dbReference>
<dbReference type="Gene3D" id="1.10.510.10">
    <property type="entry name" value="Transferase(Phosphotransferase) domain 1"/>
    <property type="match status" value="1"/>
</dbReference>
<keyword evidence="9" id="KW-0677">Repeat</keyword>